<proteinExistence type="predicted"/>
<dbReference type="Proteomes" id="UP000002488">
    <property type="component" value="Unassembled WGS sequence"/>
</dbReference>
<gene>
    <name evidence="2" type="ORF">GL50581_820</name>
</gene>
<feature type="region of interest" description="Disordered" evidence="1">
    <location>
        <begin position="244"/>
        <end position="296"/>
    </location>
</feature>
<feature type="compositionally biased region" description="Basic and acidic residues" evidence="1">
    <location>
        <begin position="244"/>
        <end position="256"/>
    </location>
</feature>
<dbReference type="VEuPathDB" id="GiardiaDB:GL50581_820"/>
<feature type="region of interest" description="Disordered" evidence="1">
    <location>
        <begin position="42"/>
        <end position="67"/>
    </location>
</feature>
<feature type="compositionally biased region" description="Basic and acidic residues" evidence="1">
    <location>
        <begin position="42"/>
        <end position="54"/>
    </location>
</feature>
<protein>
    <submittedName>
        <fullName evidence="2">Uncharacterized protein</fullName>
    </submittedName>
</protein>
<organism evidence="2 3">
    <name type="scientific">Giardia intestinalis (strain ATCC 50581 / GS clone H7)</name>
    <name type="common">Giardia lamblia</name>
    <dbReference type="NCBI Taxonomy" id="598745"/>
    <lineage>
        <taxon>Eukaryota</taxon>
        <taxon>Metamonada</taxon>
        <taxon>Diplomonadida</taxon>
        <taxon>Hexamitidae</taxon>
        <taxon>Giardiinae</taxon>
        <taxon>Giardia</taxon>
    </lineage>
</organism>
<feature type="region of interest" description="Disordered" evidence="1">
    <location>
        <begin position="172"/>
        <end position="212"/>
    </location>
</feature>
<evidence type="ECO:0000313" key="2">
    <source>
        <dbReference type="EMBL" id="EET01922.1"/>
    </source>
</evidence>
<dbReference type="OMA" id="VRETNVI"/>
<evidence type="ECO:0000256" key="1">
    <source>
        <dbReference type="SAM" id="MobiDB-lite"/>
    </source>
</evidence>
<feature type="compositionally biased region" description="Polar residues" evidence="1">
    <location>
        <begin position="181"/>
        <end position="191"/>
    </location>
</feature>
<comment type="caution">
    <text evidence="2">The sequence shown here is derived from an EMBL/GenBank/DDBJ whole genome shotgun (WGS) entry which is preliminary data.</text>
</comment>
<name>C6LPZ9_GIAIB</name>
<dbReference type="AlphaFoldDB" id="C6LPZ9"/>
<feature type="region of interest" description="Disordered" evidence="1">
    <location>
        <begin position="118"/>
        <end position="146"/>
    </location>
</feature>
<evidence type="ECO:0000313" key="3">
    <source>
        <dbReference type="Proteomes" id="UP000002488"/>
    </source>
</evidence>
<accession>C6LPZ9</accession>
<reference evidence="2 3" key="1">
    <citation type="journal article" date="2009" name="PLoS Pathog.">
        <title>Draft genome sequencing of giardia intestinalis assemblage B isolate GS: is human giardiasis caused by two different species?</title>
        <authorList>
            <person name="Franzen O."/>
            <person name="Jerlstrom-Hultqvist J."/>
            <person name="Castro E."/>
            <person name="Sherwood E."/>
            <person name="Ankarklev J."/>
            <person name="Reiner D.S."/>
            <person name="Palm D."/>
            <person name="Andersson J.O."/>
            <person name="Andersson B."/>
            <person name="Svard S.G."/>
        </authorList>
    </citation>
    <scope>NUCLEOTIDE SEQUENCE [LARGE SCALE GENOMIC DNA]</scope>
    <source>
        <strain evidence="3">ATCC 50581 / GS clone H7</strain>
    </source>
</reference>
<dbReference type="EMBL" id="ACGJ01001022">
    <property type="protein sequence ID" value="EET01922.1"/>
    <property type="molecule type" value="Genomic_DNA"/>
</dbReference>
<feature type="region of interest" description="Disordered" evidence="1">
    <location>
        <begin position="622"/>
        <end position="654"/>
    </location>
</feature>
<feature type="compositionally biased region" description="Polar residues" evidence="1">
    <location>
        <begin position="628"/>
        <end position="645"/>
    </location>
</feature>
<sequence length="823" mass="91830">MCRRGGIFILHSKKICMLIHAINAFFNLIRHLEAKHITKTTFEEPKETADESSKAKTAPRPQIPRIDPDADLDDVMHLLFRRVVIPLYGRKLSKAMPLLIASTEYFLSQRDLFEVDQDTQETGKTSGGHKGEACSSQNAPRPLYHHANTPFTAQEQTSSSTKDSAERLAHILTHNRENGTEVRSISPQNKIAQDPKGSRAKKARHEPVKRTTDAVVADVPPLFAAAPVAASSVFSRDNFAMEDRVSAQSDPSERHSARQNRSTLLTVARLQPTGGHSGSLKSDTPTRSEPKLPTVQQRCVDERISVSAPPSTSHSSELPASAGVDRPFYECPFFSYRTPIWDIIYYCWGLLDAVCFLHNLTKEFAEAFSNLFEGCRNDYCTYMIDQIRRTPELSHAYRRNLNMVSTINTTNGSDIKFYHLFFIKRDPMYFTRNYKCSLILQHAILIGGSSSDFLAALSYISGRLSACVKTICDGADPTVQEFCAKLTTSCAASDTLPPGLKPSRYSTKEVAYIDARTYLSWLGLLGTTYTSVISLTTYRTLLNPYIKSTTPTHCCLSRLLTRILQAKRRCILPPSLRFNKPYNPVNVKTTEQHDAEFEPSLKKVRSDVPSMDKPAERILSPLRADCASSRSKPTNAQESNTSNSDEIPWSTLFDDRDGHDTTLARAESYSSISFLSALHEADTPVPTQGLPDPVAIPRYNIQLPPAPCHRNRFVPRSLVGFHLVERVNGRCSRRDSNPRPFVRETNVITNYTTRARCAQTRQHSFFCPIFSVFTCCRSPGAGAAPRTPSARPARRTHTRCGLICPAARPVRHAARGSCLGRAP</sequence>